<protein>
    <submittedName>
        <fullName evidence="2">NAD(P)/FAD-dependent oxidoreductase</fullName>
    </submittedName>
</protein>
<evidence type="ECO:0000313" key="2">
    <source>
        <dbReference type="EMBL" id="PTB18939.1"/>
    </source>
</evidence>
<evidence type="ECO:0000313" key="3">
    <source>
        <dbReference type="Proteomes" id="UP000240638"/>
    </source>
</evidence>
<dbReference type="EMBL" id="PYUC01000010">
    <property type="protein sequence ID" value="PTB18939.1"/>
    <property type="molecule type" value="Genomic_DNA"/>
</dbReference>
<dbReference type="SUPFAM" id="SSF51905">
    <property type="entry name" value="FAD/NAD(P)-binding domain"/>
    <property type="match status" value="1"/>
</dbReference>
<feature type="domain" description="Amine oxidase" evidence="1">
    <location>
        <begin position="15"/>
        <end position="485"/>
    </location>
</feature>
<dbReference type="Gene3D" id="3.50.50.60">
    <property type="entry name" value="FAD/NAD(P)-binding domain"/>
    <property type="match status" value="2"/>
</dbReference>
<dbReference type="PANTHER" id="PTHR46313:SF3">
    <property type="entry name" value="PROLYCOPENE ISOMERASE, CHLOROPLASTIC"/>
    <property type="match status" value="1"/>
</dbReference>
<dbReference type="InterPro" id="IPR002937">
    <property type="entry name" value="Amino_oxidase"/>
</dbReference>
<dbReference type="Proteomes" id="UP000240638">
    <property type="component" value="Unassembled WGS sequence"/>
</dbReference>
<name>A0A2T3XQY5_9BURK</name>
<reference evidence="2 3" key="1">
    <citation type="submission" date="2018-03" db="EMBL/GenBank/DDBJ databases">
        <title>Whole genome analyses suggest that Burkholderia sensu lato contains two further novel genera in the rhizoxinica-symbiotica group Mycetohabitans gen. nov., and Trinickia gen. nov.: implications for the evolution of diazotrophy and nodulation in the Burkholderiaceae.</title>
        <authorList>
            <person name="Estrada De Los Santos P."/>
            <person name="Palmer M."/>
            <person name="Chavez-Ramirez B."/>
            <person name="Steenkamp E.T."/>
            <person name="Hirsch A.M."/>
            <person name="Manyaka P."/>
            <person name="Maluk M."/>
            <person name="Lafos M."/>
            <person name="Crook M."/>
            <person name="Gross E."/>
            <person name="Simon M.F."/>
            <person name="Bueno Dos Reis Junior F."/>
            <person name="Poole P.S."/>
            <person name="Venter S.N."/>
            <person name="James E.K."/>
        </authorList>
    </citation>
    <scope>NUCLEOTIDE SEQUENCE [LARGE SCALE GENOMIC DNA]</scope>
    <source>
        <strain evidence="2 3">JPY-366</strain>
    </source>
</reference>
<proteinExistence type="predicted"/>
<evidence type="ECO:0000259" key="1">
    <source>
        <dbReference type="Pfam" id="PF01593"/>
    </source>
</evidence>
<sequence>MTPNGRKVIIIGAGIAGLCAGVLARKCGYEVDIVEQHERPGGLATSWRRGDYTFEGCLHWLLGSNSDDPMYEQWHEVFDIDRVGFFYPEKWMTIVNERGDHLDIYSDVDQMEGELLRQSPQDELEIRRLAAAARGLRHCPLPQPGNSWIRDCATRLRLLPYFPLLRKWGRVSAGEYGTRYHSPLLRAFFGDGEMSHLSALALVFSMAWVSNRNAGYPIGGSKAVIGRIADRFVSMGGRLQLGEKVCKILVEHNAAVGIQLEDGERMLADWVISAADGHATIFDLLDGKYVDEATRHLYRTLEPFPSWIQVSLGVALDLSQYCGYITRVLDHPLTVDPGTRLRQVSFRVFHFDPHFSPPGKTALTCTLPTRNVEFWAALQAQDPARYKAEKNRIADAVIAIIERSTEPLRHAVEVVDVSTPATVIRHTGNWKGSMEGWLPTPETGFRPLASTLAGLHGFVMAGQWVMPGGGLPSGLITARQAVRHLCRHDGVRFAVQEPTALPMQTA</sequence>
<dbReference type="PANTHER" id="PTHR46313">
    <property type="match status" value="1"/>
</dbReference>
<dbReference type="InterPro" id="IPR045892">
    <property type="entry name" value="CrtISO-like"/>
</dbReference>
<dbReference type="GO" id="GO:0016116">
    <property type="term" value="P:carotenoid metabolic process"/>
    <property type="evidence" value="ECO:0007669"/>
    <property type="project" value="InterPro"/>
</dbReference>
<dbReference type="GO" id="GO:0016491">
    <property type="term" value="F:oxidoreductase activity"/>
    <property type="evidence" value="ECO:0007669"/>
    <property type="project" value="InterPro"/>
</dbReference>
<accession>A0A2T3XQY5</accession>
<comment type="caution">
    <text evidence="2">The sequence shown here is derived from an EMBL/GenBank/DDBJ whole genome shotgun (WGS) entry which is preliminary data.</text>
</comment>
<dbReference type="AlphaFoldDB" id="A0A2T3XQY5"/>
<gene>
    <name evidence="2" type="ORF">C9I57_20855</name>
</gene>
<dbReference type="InterPro" id="IPR036188">
    <property type="entry name" value="FAD/NAD-bd_sf"/>
</dbReference>
<organism evidence="2 3">
    <name type="scientific">Trinickia symbiotica</name>
    <dbReference type="NCBI Taxonomy" id="863227"/>
    <lineage>
        <taxon>Bacteria</taxon>
        <taxon>Pseudomonadati</taxon>
        <taxon>Pseudomonadota</taxon>
        <taxon>Betaproteobacteria</taxon>
        <taxon>Burkholderiales</taxon>
        <taxon>Burkholderiaceae</taxon>
        <taxon>Trinickia</taxon>
    </lineage>
</organism>
<dbReference type="Pfam" id="PF01593">
    <property type="entry name" value="Amino_oxidase"/>
    <property type="match status" value="1"/>
</dbReference>
<dbReference type="RefSeq" id="WP_107152525.1">
    <property type="nucleotide sequence ID" value="NZ_PYUC01000010.1"/>
</dbReference>